<organism evidence="1 2">
    <name type="scientific">Dendrolimus kikuchii</name>
    <dbReference type="NCBI Taxonomy" id="765133"/>
    <lineage>
        <taxon>Eukaryota</taxon>
        <taxon>Metazoa</taxon>
        <taxon>Ecdysozoa</taxon>
        <taxon>Arthropoda</taxon>
        <taxon>Hexapoda</taxon>
        <taxon>Insecta</taxon>
        <taxon>Pterygota</taxon>
        <taxon>Neoptera</taxon>
        <taxon>Endopterygota</taxon>
        <taxon>Lepidoptera</taxon>
        <taxon>Glossata</taxon>
        <taxon>Ditrysia</taxon>
        <taxon>Bombycoidea</taxon>
        <taxon>Lasiocampidae</taxon>
        <taxon>Dendrolimus</taxon>
    </lineage>
</organism>
<dbReference type="EMBL" id="CM034389">
    <property type="protein sequence ID" value="KAJ0182260.1"/>
    <property type="molecule type" value="Genomic_DNA"/>
</dbReference>
<comment type="caution">
    <text evidence="1">The sequence shown here is derived from an EMBL/GenBank/DDBJ whole genome shotgun (WGS) entry which is preliminary data.</text>
</comment>
<accession>A0ACC1DEN7</accession>
<evidence type="ECO:0000313" key="1">
    <source>
        <dbReference type="EMBL" id="KAJ0182260.1"/>
    </source>
</evidence>
<proteinExistence type="predicted"/>
<evidence type="ECO:0000313" key="2">
    <source>
        <dbReference type="Proteomes" id="UP000824533"/>
    </source>
</evidence>
<reference evidence="1 2" key="1">
    <citation type="journal article" date="2021" name="Front. Genet.">
        <title>Chromosome-Level Genome Assembly Reveals Significant Gene Expansion in the Toll and IMD Signaling Pathways of Dendrolimus kikuchii.</title>
        <authorList>
            <person name="Zhou J."/>
            <person name="Wu P."/>
            <person name="Xiong Z."/>
            <person name="Liu N."/>
            <person name="Zhao N."/>
            <person name="Ji M."/>
            <person name="Qiu Y."/>
            <person name="Yang B."/>
        </authorList>
    </citation>
    <scope>NUCLEOTIDE SEQUENCE [LARGE SCALE GENOMIC DNA]</scope>
    <source>
        <strain evidence="1">Ann1</strain>
    </source>
</reference>
<dbReference type="Proteomes" id="UP000824533">
    <property type="component" value="Linkage Group LG03"/>
</dbReference>
<sequence>MRDKISGAFKKIYTDCFRSSTPGKRKCQTQGVQSPHYCAIKLATLKITPTRRLLSFRVSKNYLYLSFAKQGADLVEFNELCAEEL</sequence>
<gene>
    <name evidence="1" type="ORF">K1T71_001629</name>
</gene>
<protein>
    <submittedName>
        <fullName evidence="1">Uncharacterized protein</fullName>
    </submittedName>
</protein>
<keyword evidence="2" id="KW-1185">Reference proteome</keyword>
<name>A0ACC1DEN7_9NEOP</name>